<comment type="subcellular location">
    <subcellularLocation>
        <location evidence="1">Endosome membrane</location>
        <topology evidence="1">Peripheral membrane protein</topology>
        <orientation evidence="1">Cytoplasmic side</orientation>
    </subcellularLocation>
</comment>
<keyword evidence="7 10" id="KW-0863">Zinc-finger</keyword>
<evidence type="ECO:0000259" key="13">
    <source>
        <dbReference type="PROSITE" id="PS50179"/>
    </source>
</evidence>
<evidence type="ECO:0000313" key="14">
    <source>
        <dbReference type="EMBL" id="WPK22954.1"/>
    </source>
</evidence>
<dbReference type="InterPro" id="IPR003903">
    <property type="entry name" value="UIM_dom"/>
</dbReference>
<evidence type="ECO:0000313" key="15">
    <source>
        <dbReference type="Proteomes" id="UP001338582"/>
    </source>
</evidence>
<dbReference type="Gene3D" id="3.30.40.10">
    <property type="entry name" value="Zinc/RING finger domain, C3HC4 (zinc finger)"/>
    <property type="match status" value="1"/>
</dbReference>
<feature type="region of interest" description="Disordered" evidence="11">
    <location>
        <begin position="307"/>
        <end position="336"/>
    </location>
</feature>
<dbReference type="PROSITE" id="PS50330">
    <property type="entry name" value="UIM"/>
    <property type="match status" value="1"/>
</dbReference>
<evidence type="ECO:0000256" key="4">
    <source>
        <dbReference type="ARBA" id="ARBA00022723"/>
    </source>
</evidence>
<evidence type="ECO:0000256" key="9">
    <source>
        <dbReference type="ARBA" id="ARBA00023136"/>
    </source>
</evidence>
<accession>A0AAX4H316</accession>
<dbReference type="PANTHER" id="PTHR47794">
    <property type="entry name" value="VACUOLAR PROTEIN SORTING-ASSOCIATED PROTEIN 27"/>
    <property type="match status" value="1"/>
</dbReference>
<organism evidence="14 15">
    <name type="scientific">Australozyma saopauloensis</name>
    <dbReference type="NCBI Taxonomy" id="291208"/>
    <lineage>
        <taxon>Eukaryota</taxon>
        <taxon>Fungi</taxon>
        <taxon>Dikarya</taxon>
        <taxon>Ascomycota</taxon>
        <taxon>Saccharomycotina</taxon>
        <taxon>Pichiomycetes</taxon>
        <taxon>Metschnikowiaceae</taxon>
        <taxon>Australozyma</taxon>
    </lineage>
</organism>
<name>A0AAX4H316_9ASCO</name>
<dbReference type="GeneID" id="88171246"/>
<feature type="compositionally biased region" description="Polar residues" evidence="11">
    <location>
        <begin position="725"/>
        <end position="735"/>
    </location>
</feature>
<evidence type="ECO:0000256" key="2">
    <source>
        <dbReference type="ARBA" id="ARBA00008597"/>
    </source>
</evidence>
<dbReference type="InterPro" id="IPR013083">
    <property type="entry name" value="Znf_RING/FYVE/PHD"/>
</dbReference>
<dbReference type="InterPro" id="IPR002014">
    <property type="entry name" value="VHS_dom"/>
</dbReference>
<feature type="domain" description="VHS" evidence="13">
    <location>
        <begin position="82"/>
        <end position="225"/>
    </location>
</feature>
<dbReference type="CDD" id="cd21385">
    <property type="entry name" value="GAT_Vps27"/>
    <property type="match status" value="1"/>
</dbReference>
<protein>
    <recommendedName>
        <fullName evidence="3">Vacuolar protein sorting-associated protein 27</fullName>
    </recommendedName>
</protein>
<sequence>MITYLSSDCIIFDFPSDILFFALIFHTLHYLHTLHSTRGAVRLLTTIYNSTFFFLQSTKNMSWFGSSDPVADLDAKIEEATSESIPNGELDVAIALEITDEIRSKKVQPKQAMRCLKKRLTKIYTNPNLLASTLKLCDMCVKNGGSHFLVEINSKEFIDYLVEVIFKVHYDTKNYRVYSHTAKMKAGEQILTLVQEWAAYFEKSGKASYLDRVLTNLRTQGYEFPPLDPLISSVAANFVDSQAPPDWIDGKECMICYTPFSVMNRKHHCRACGGVFCQTHSANNIPLVSLGILLPVRVCDDCNQIHKGSGSKQPSHPRSRAALPNTHPGTGGEDDDDELKRAIELSLQESLVPQSFARPAVPPPVVQSSNGDEDLDEDLKAAIKASLEDYQDADSSPFKDPPEAAEASREPIPNLYLNLMPFDANAYSNSQDQPSYNSSTYDRQPSQSNEYNAAQFSPHTQQSITRQVAPPKPEKLTEQDEENINLFVQLMNGIKNDRFKQANILNDQNLNDLHGKVVRLKPKLNRSLRDSIDKYEYFLEMNNKISTITRLYDQFLENMLNNAYSRHSIAQPSNYYSPYPPTSDPELQQPEHTGGMNRDYRRENQYQSTYFQSPQETGQQTQHWNQQHLQRQQLHQDSSERFVGQQELYPNGSGQFIEQNSEESVPNGKPLPSIEKHNTAPYSVSELNPSDIKIADSGRQRSDSMYPVNSEMYPKLPSPTYGLPESNNIPTNYTGSYPQEPSSPPDEDSDVDETESVSSRFPPLENQYEADEPTEPAAREHASMRFPSLNRIEQVQSATETSGVPLAPKQRAEPEPLIEL</sequence>
<dbReference type="PANTHER" id="PTHR47794:SF1">
    <property type="entry name" value="VACUOLAR PROTEIN SORTING-ASSOCIATED PROTEIN 27"/>
    <property type="match status" value="1"/>
</dbReference>
<dbReference type="SUPFAM" id="SSF57903">
    <property type="entry name" value="FYVE/PHD zinc finger"/>
    <property type="match status" value="1"/>
</dbReference>
<dbReference type="PROSITE" id="PS50178">
    <property type="entry name" value="ZF_FYVE"/>
    <property type="match status" value="1"/>
</dbReference>
<evidence type="ECO:0000256" key="3">
    <source>
        <dbReference type="ARBA" id="ARBA00017753"/>
    </source>
</evidence>
<feature type="region of interest" description="Disordered" evidence="11">
    <location>
        <begin position="354"/>
        <end position="373"/>
    </location>
</feature>
<dbReference type="PROSITE" id="PS50179">
    <property type="entry name" value="VHS"/>
    <property type="match status" value="1"/>
</dbReference>
<feature type="compositionally biased region" description="Polar residues" evidence="11">
    <location>
        <begin position="791"/>
        <end position="802"/>
    </location>
</feature>
<feature type="region of interest" description="Disordered" evidence="11">
    <location>
        <begin position="426"/>
        <end position="479"/>
    </location>
</feature>
<dbReference type="SUPFAM" id="SSF48464">
    <property type="entry name" value="ENTH/VHS domain"/>
    <property type="match status" value="1"/>
</dbReference>
<evidence type="ECO:0000259" key="12">
    <source>
        <dbReference type="PROSITE" id="PS50178"/>
    </source>
</evidence>
<dbReference type="Pfam" id="PF02809">
    <property type="entry name" value="UIM"/>
    <property type="match status" value="2"/>
</dbReference>
<feature type="region of interest" description="Disordered" evidence="11">
    <location>
        <begin position="574"/>
        <end position="598"/>
    </location>
</feature>
<dbReference type="RefSeq" id="XP_062875341.1">
    <property type="nucleotide sequence ID" value="XM_063019271.1"/>
</dbReference>
<evidence type="ECO:0000256" key="8">
    <source>
        <dbReference type="ARBA" id="ARBA00022833"/>
    </source>
</evidence>
<dbReference type="EMBL" id="CP138894">
    <property type="protein sequence ID" value="WPK22954.1"/>
    <property type="molecule type" value="Genomic_DNA"/>
</dbReference>
<dbReference type="InterPro" id="IPR000306">
    <property type="entry name" value="Znf_FYVE"/>
</dbReference>
<evidence type="ECO:0000256" key="5">
    <source>
        <dbReference type="ARBA" id="ARBA00022737"/>
    </source>
</evidence>
<dbReference type="Pfam" id="PF01363">
    <property type="entry name" value="FYVE"/>
    <property type="match status" value="1"/>
</dbReference>
<dbReference type="GO" id="GO:0032266">
    <property type="term" value="F:phosphatidylinositol-3-phosphate binding"/>
    <property type="evidence" value="ECO:0007669"/>
    <property type="project" value="UniProtKB-ARBA"/>
</dbReference>
<dbReference type="GO" id="GO:0043328">
    <property type="term" value="P:protein transport to vacuole involved in ubiquitin-dependent protein catabolic process via the multivesicular body sorting pathway"/>
    <property type="evidence" value="ECO:0007669"/>
    <property type="project" value="TreeGrafter"/>
</dbReference>
<gene>
    <name evidence="14" type="ORF">PUMCH_000177</name>
</gene>
<dbReference type="GO" id="GO:0008270">
    <property type="term" value="F:zinc ion binding"/>
    <property type="evidence" value="ECO:0007669"/>
    <property type="project" value="UniProtKB-KW"/>
</dbReference>
<comment type="similarity">
    <text evidence="2">Belongs to the VPS27 family.</text>
</comment>
<keyword evidence="4" id="KW-0479">Metal-binding</keyword>
<keyword evidence="15" id="KW-1185">Reference proteome</keyword>
<dbReference type="Gene3D" id="1.20.5.1940">
    <property type="match status" value="1"/>
</dbReference>
<keyword evidence="6" id="KW-0967">Endosome</keyword>
<evidence type="ECO:0000256" key="1">
    <source>
        <dbReference type="ARBA" id="ARBA00004125"/>
    </source>
</evidence>
<feature type="region of interest" description="Disordered" evidence="11">
    <location>
        <begin position="611"/>
        <end position="820"/>
    </location>
</feature>
<feature type="region of interest" description="Disordered" evidence="11">
    <location>
        <begin position="388"/>
        <end position="407"/>
    </location>
</feature>
<feature type="compositionally biased region" description="Low complexity" evidence="11">
    <location>
        <begin position="615"/>
        <end position="636"/>
    </location>
</feature>
<evidence type="ECO:0000256" key="7">
    <source>
        <dbReference type="ARBA" id="ARBA00022771"/>
    </source>
</evidence>
<dbReference type="GO" id="GO:0033565">
    <property type="term" value="C:ESCRT-0 complex"/>
    <property type="evidence" value="ECO:0007669"/>
    <property type="project" value="TreeGrafter"/>
</dbReference>
<feature type="compositionally biased region" description="Polar residues" evidence="11">
    <location>
        <begin position="426"/>
        <end position="466"/>
    </location>
</feature>
<dbReference type="GO" id="GO:0006623">
    <property type="term" value="P:protein targeting to vacuole"/>
    <property type="evidence" value="ECO:0007669"/>
    <property type="project" value="TreeGrafter"/>
</dbReference>
<evidence type="ECO:0000256" key="10">
    <source>
        <dbReference type="PROSITE-ProRule" id="PRU00091"/>
    </source>
</evidence>
<dbReference type="KEGG" id="asau:88171246"/>
<dbReference type="Gene3D" id="1.25.40.90">
    <property type="match status" value="1"/>
</dbReference>
<dbReference type="InterPro" id="IPR011011">
    <property type="entry name" value="Znf_FYVE_PHD"/>
</dbReference>
<dbReference type="GO" id="GO:0010008">
    <property type="term" value="C:endosome membrane"/>
    <property type="evidence" value="ECO:0007669"/>
    <property type="project" value="UniProtKB-SubCell"/>
</dbReference>
<feature type="compositionally biased region" description="Acidic residues" evidence="11">
    <location>
        <begin position="745"/>
        <end position="755"/>
    </location>
</feature>
<feature type="domain" description="FYVE-type" evidence="12">
    <location>
        <begin position="247"/>
        <end position="307"/>
    </location>
</feature>
<feature type="compositionally biased region" description="Basic and acidic residues" evidence="11">
    <location>
        <begin position="693"/>
        <end position="702"/>
    </location>
</feature>
<dbReference type="Pfam" id="PF21356">
    <property type="entry name" value="Vps27_GAT-like"/>
    <property type="match status" value="1"/>
</dbReference>
<feature type="compositionally biased region" description="Polar residues" evidence="11">
    <location>
        <begin position="652"/>
        <end position="664"/>
    </location>
</feature>
<evidence type="ECO:0000256" key="11">
    <source>
        <dbReference type="SAM" id="MobiDB-lite"/>
    </source>
</evidence>
<dbReference type="CDD" id="cd16979">
    <property type="entry name" value="VHS_Vps27"/>
    <property type="match status" value="1"/>
</dbReference>
<dbReference type="InterPro" id="IPR017455">
    <property type="entry name" value="Znf_FYVE-rel"/>
</dbReference>
<evidence type="ECO:0000256" key="6">
    <source>
        <dbReference type="ARBA" id="ARBA00022753"/>
    </source>
</evidence>
<dbReference type="SMART" id="SM00064">
    <property type="entry name" value="FYVE"/>
    <property type="match status" value="1"/>
</dbReference>
<reference evidence="14 15" key="1">
    <citation type="submission" date="2023-10" db="EMBL/GenBank/DDBJ databases">
        <title>Draft Genome Sequence of Candida saopaulonensis from a very Premature Infant with Sepsis.</title>
        <authorList>
            <person name="Ning Y."/>
            <person name="Dai R."/>
            <person name="Xiao M."/>
            <person name="Xu Y."/>
            <person name="Yan Q."/>
            <person name="Zhang L."/>
        </authorList>
    </citation>
    <scope>NUCLEOTIDE SEQUENCE [LARGE SCALE GENOMIC DNA]</scope>
    <source>
        <strain evidence="14 15">19XY460</strain>
    </source>
</reference>
<dbReference type="Gene3D" id="6.10.140.100">
    <property type="match status" value="1"/>
</dbReference>
<dbReference type="InterPro" id="IPR008942">
    <property type="entry name" value="ENTH_VHS"/>
</dbReference>
<dbReference type="SMART" id="SM00726">
    <property type="entry name" value="UIM"/>
    <property type="match status" value="2"/>
</dbReference>
<keyword evidence="8" id="KW-0862">Zinc</keyword>
<keyword evidence="9" id="KW-0472">Membrane</keyword>
<dbReference type="GO" id="GO:0043130">
    <property type="term" value="F:ubiquitin binding"/>
    <property type="evidence" value="ECO:0007669"/>
    <property type="project" value="InterPro"/>
</dbReference>
<keyword evidence="5" id="KW-0677">Repeat</keyword>
<dbReference type="AlphaFoldDB" id="A0AAX4H316"/>
<dbReference type="Proteomes" id="UP001338582">
    <property type="component" value="Chromosome 1"/>
</dbReference>
<dbReference type="Pfam" id="PF00790">
    <property type="entry name" value="VHS"/>
    <property type="match status" value="1"/>
</dbReference>
<dbReference type="InterPro" id="IPR049425">
    <property type="entry name" value="Vps27_GAT-like"/>
</dbReference>
<dbReference type="SMART" id="SM00288">
    <property type="entry name" value="VHS"/>
    <property type="match status" value="1"/>
</dbReference>
<proteinExistence type="inferred from homology"/>